<evidence type="ECO:0000259" key="6">
    <source>
        <dbReference type="PROSITE" id="PS50059"/>
    </source>
</evidence>
<proteinExistence type="inferred from homology"/>
<name>A0A264VR35_PRORE</name>
<feature type="domain" description="PPIase FKBP-type" evidence="6">
    <location>
        <begin position="85"/>
        <end position="170"/>
    </location>
</feature>
<comment type="similarity">
    <text evidence="4">Belongs to the FKBP-type PPIase family.</text>
</comment>
<dbReference type="Proteomes" id="UP000216001">
    <property type="component" value="Unassembled WGS sequence"/>
</dbReference>
<dbReference type="InterPro" id="IPR046357">
    <property type="entry name" value="PPIase_dom_sf"/>
</dbReference>
<dbReference type="EMBL" id="JAHWLI010000084">
    <property type="protein sequence ID" value="MBW3118532.1"/>
    <property type="molecule type" value="Genomic_DNA"/>
</dbReference>
<comment type="catalytic activity">
    <reaction evidence="1 3 4">
        <text>[protein]-peptidylproline (omega=180) = [protein]-peptidylproline (omega=0)</text>
        <dbReference type="Rhea" id="RHEA:16237"/>
        <dbReference type="Rhea" id="RHEA-COMP:10747"/>
        <dbReference type="Rhea" id="RHEA-COMP:10748"/>
        <dbReference type="ChEBI" id="CHEBI:83833"/>
        <dbReference type="ChEBI" id="CHEBI:83834"/>
        <dbReference type="EC" id="5.2.1.8"/>
    </reaction>
</comment>
<dbReference type="Pfam" id="PF00254">
    <property type="entry name" value="FKBP_C"/>
    <property type="match status" value="1"/>
</dbReference>
<evidence type="ECO:0000313" key="8">
    <source>
        <dbReference type="EMBL" id="OZS73742.1"/>
    </source>
</evidence>
<evidence type="ECO:0000256" key="3">
    <source>
        <dbReference type="PROSITE-ProRule" id="PRU00277"/>
    </source>
</evidence>
<reference evidence="8 9" key="1">
    <citation type="submission" date="2017-07" db="EMBL/GenBank/DDBJ databases">
        <title>blaIMP-27 on transferable plasmids in Proteus mirabilis and Providencia rettgeri.</title>
        <authorList>
            <person name="Potter R."/>
        </authorList>
    </citation>
    <scope>NUCLEOTIDE SEQUENCE [LARGE SCALE GENOMIC DNA]</scope>
    <source>
        <strain evidence="8 9">PR1</strain>
    </source>
</reference>
<keyword evidence="2 3" id="KW-0697">Rotamase</keyword>
<dbReference type="EMBL" id="NOWC01000019">
    <property type="protein sequence ID" value="OZS73742.1"/>
    <property type="molecule type" value="Genomic_DNA"/>
</dbReference>
<organism evidence="8 9">
    <name type="scientific">Providencia rettgeri</name>
    <dbReference type="NCBI Taxonomy" id="587"/>
    <lineage>
        <taxon>Bacteria</taxon>
        <taxon>Pseudomonadati</taxon>
        <taxon>Pseudomonadota</taxon>
        <taxon>Gammaproteobacteria</taxon>
        <taxon>Enterobacterales</taxon>
        <taxon>Morganellaceae</taxon>
        <taxon>Providencia</taxon>
    </lineage>
</organism>
<dbReference type="PROSITE" id="PS50059">
    <property type="entry name" value="FKBP_PPIASE"/>
    <property type="match status" value="1"/>
</dbReference>
<protein>
    <recommendedName>
        <fullName evidence="4">Peptidyl-prolyl cis-trans isomerase</fullName>
        <ecNumber evidence="4">5.2.1.8</ecNumber>
    </recommendedName>
</protein>
<evidence type="ECO:0000313" key="9">
    <source>
        <dbReference type="Proteomes" id="UP000216001"/>
    </source>
</evidence>
<dbReference type="Gene3D" id="3.10.50.40">
    <property type="match status" value="1"/>
</dbReference>
<evidence type="ECO:0000256" key="2">
    <source>
        <dbReference type="ARBA" id="ARBA00023110"/>
    </source>
</evidence>
<dbReference type="AlphaFoldDB" id="A0A264VR35"/>
<comment type="caution">
    <text evidence="8">The sequence shown here is derived from an EMBL/GenBank/DDBJ whole genome shotgun (WGS) entry which is preliminary data.</text>
</comment>
<evidence type="ECO:0000256" key="1">
    <source>
        <dbReference type="ARBA" id="ARBA00000971"/>
    </source>
</evidence>
<dbReference type="EC" id="5.2.1.8" evidence="4"/>
<dbReference type="SUPFAM" id="SSF54534">
    <property type="entry name" value="FKBP-like"/>
    <property type="match status" value="1"/>
</dbReference>
<dbReference type="Proteomes" id="UP001155882">
    <property type="component" value="Unassembled WGS sequence"/>
</dbReference>
<gene>
    <name evidence="8" type="ORF">CHI95_15145</name>
    <name evidence="7" type="ORF">KYI77_18970</name>
</gene>
<evidence type="ECO:0000256" key="5">
    <source>
        <dbReference type="SAM" id="MobiDB-lite"/>
    </source>
</evidence>
<sequence>MALNRQITQLQNENDALKARGGSKSSTGLAGRIPPSKDAKVIAAENAKKNQKIIEQITAQKYSKLDSNTYYKIIQVGSPIKDVKNKDVTFIMREQLTDGKVTVLYTDQNPVTLPYNQLPAPLNSFVERAGEGGMVKVYIKPEGGYGVEGIPGEVPPNSMSIIDLKIIKAK</sequence>
<evidence type="ECO:0000313" key="7">
    <source>
        <dbReference type="EMBL" id="MBW3118532.1"/>
    </source>
</evidence>
<accession>A0A264VR35</accession>
<reference evidence="7" key="2">
    <citation type="submission" date="2021-07" db="EMBL/GenBank/DDBJ databases">
        <authorList>
            <person name="Stanton E."/>
        </authorList>
    </citation>
    <scope>NUCLEOTIDE SEQUENCE</scope>
    <source>
        <strain evidence="7">2021EL-01139</strain>
    </source>
</reference>
<dbReference type="GO" id="GO:0003755">
    <property type="term" value="F:peptidyl-prolyl cis-trans isomerase activity"/>
    <property type="evidence" value="ECO:0007669"/>
    <property type="project" value="UniProtKB-UniRule"/>
</dbReference>
<keyword evidence="3 4" id="KW-0413">Isomerase</keyword>
<feature type="region of interest" description="Disordered" evidence="5">
    <location>
        <begin position="13"/>
        <end position="34"/>
    </location>
</feature>
<dbReference type="InterPro" id="IPR001179">
    <property type="entry name" value="PPIase_FKBP_dom"/>
</dbReference>
<evidence type="ECO:0000256" key="4">
    <source>
        <dbReference type="RuleBase" id="RU003915"/>
    </source>
</evidence>